<protein>
    <submittedName>
        <fullName evidence="11">MFS transporter</fullName>
    </submittedName>
</protein>
<feature type="transmembrane region" description="Helical" evidence="9">
    <location>
        <begin position="300"/>
        <end position="320"/>
    </location>
</feature>
<dbReference type="NCBIfam" id="TIGR00924">
    <property type="entry name" value="yjdL_sub1_fam"/>
    <property type="match status" value="1"/>
</dbReference>
<dbReference type="InterPro" id="IPR020846">
    <property type="entry name" value="MFS_dom"/>
</dbReference>
<feature type="transmembrane region" description="Helical" evidence="9">
    <location>
        <begin position="332"/>
        <end position="355"/>
    </location>
</feature>
<dbReference type="PROSITE" id="PS50850">
    <property type="entry name" value="MFS"/>
    <property type="match status" value="1"/>
</dbReference>
<evidence type="ECO:0000313" key="11">
    <source>
        <dbReference type="EMBL" id="HHE54512.1"/>
    </source>
</evidence>
<dbReference type="EMBL" id="DRTD01000141">
    <property type="protein sequence ID" value="HHE54512.1"/>
    <property type="molecule type" value="Genomic_DNA"/>
</dbReference>
<evidence type="ECO:0000256" key="8">
    <source>
        <dbReference type="RuleBase" id="RU003755"/>
    </source>
</evidence>
<evidence type="ECO:0000256" key="5">
    <source>
        <dbReference type="ARBA" id="ARBA00022856"/>
    </source>
</evidence>
<dbReference type="PANTHER" id="PTHR23517:SF15">
    <property type="entry name" value="PROTON-DEPENDENT OLIGOPEPTIDE FAMILY TRANSPORT PROTEIN"/>
    <property type="match status" value="1"/>
</dbReference>
<keyword evidence="4 8" id="KW-0812">Transmembrane</keyword>
<feature type="domain" description="Major facilitator superfamily (MFS) profile" evidence="10">
    <location>
        <begin position="1"/>
        <end position="189"/>
    </location>
</feature>
<dbReference type="SUPFAM" id="SSF103473">
    <property type="entry name" value="MFS general substrate transporter"/>
    <property type="match status" value="1"/>
</dbReference>
<dbReference type="PROSITE" id="PS01023">
    <property type="entry name" value="PTR2_2"/>
    <property type="match status" value="1"/>
</dbReference>
<feature type="transmembrane region" description="Helical" evidence="9">
    <location>
        <begin position="47"/>
        <end position="67"/>
    </location>
</feature>
<feature type="non-terminal residue" evidence="11">
    <location>
        <position position="403"/>
    </location>
</feature>
<feature type="transmembrane region" description="Helical" evidence="9">
    <location>
        <begin position="222"/>
        <end position="239"/>
    </location>
</feature>
<gene>
    <name evidence="11" type="ORF">ENL21_01930</name>
</gene>
<dbReference type="CDD" id="cd17346">
    <property type="entry name" value="MFS_DtpA_like"/>
    <property type="match status" value="1"/>
</dbReference>
<comment type="caution">
    <text evidence="11">The sequence shown here is derived from an EMBL/GenBank/DDBJ whole genome shotgun (WGS) entry which is preliminary data.</text>
</comment>
<dbReference type="InterPro" id="IPR050171">
    <property type="entry name" value="MFS_Transporters"/>
</dbReference>
<keyword evidence="6 9" id="KW-1133">Transmembrane helix</keyword>
<dbReference type="InterPro" id="IPR018456">
    <property type="entry name" value="PTR2_symporter_CS"/>
</dbReference>
<organism evidence="11">
    <name type="scientific">Caldithrix abyssi</name>
    <dbReference type="NCBI Taxonomy" id="187145"/>
    <lineage>
        <taxon>Bacteria</taxon>
        <taxon>Pseudomonadati</taxon>
        <taxon>Calditrichota</taxon>
        <taxon>Calditrichia</taxon>
        <taxon>Calditrichales</taxon>
        <taxon>Calditrichaceae</taxon>
        <taxon>Caldithrix</taxon>
    </lineage>
</organism>
<keyword evidence="5" id="KW-0653">Protein transport</keyword>
<dbReference type="InterPro" id="IPR036259">
    <property type="entry name" value="MFS_trans_sf"/>
</dbReference>
<evidence type="ECO:0000256" key="6">
    <source>
        <dbReference type="ARBA" id="ARBA00022989"/>
    </source>
</evidence>
<dbReference type="GO" id="GO:0005886">
    <property type="term" value="C:plasma membrane"/>
    <property type="evidence" value="ECO:0007669"/>
    <property type="project" value="UniProtKB-SubCell"/>
</dbReference>
<name>A0A7V5H2L6_CALAY</name>
<evidence type="ECO:0000256" key="2">
    <source>
        <dbReference type="ARBA" id="ARBA00022448"/>
    </source>
</evidence>
<keyword evidence="2 8" id="KW-0813">Transport</keyword>
<evidence type="ECO:0000256" key="4">
    <source>
        <dbReference type="ARBA" id="ARBA00022692"/>
    </source>
</evidence>
<accession>A0A7V5H2L6</accession>
<reference evidence="11" key="1">
    <citation type="journal article" date="2020" name="mSystems">
        <title>Genome- and Community-Level Interaction Insights into Carbon Utilization and Element Cycling Functions of Hydrothermarchaeota in Hydrothermal Sediment.</title>
        <authorList>
            <person name="Zhou Z."/>
            <person name="Liu Y."/>
            <person name="Xu W."/>
            <person name="Pan J."/>
            <person name="Luo Z.H."/>
            <person name="Li M."/>
        </authorList>
    </citation>
    <scope>NUCLEOTIDE SEQUENCE [LARGE SCALE GENOMIC DNA]</scope>
    <source>
        <strain evidence="11">HyVt-76</strain>
    </source>
</reference>
<proteinExistence type="inferred from homology"/>
<dbReference type="PROSITE" id="PS01022">
    <property type="entry name" value="PTR2_1"/>
    <property type="match status" value="1"/>
</dbReference>
<evidence type="ECO:0000259" key="10">
    <source>
        <dbReference type="PROSITE" id="PS50850"/>
    </source>
</evidence>
<feature type="transmembrane region" description="Helical" evidence="9">
    <location>
        <begin position="76"/>
        <end position="93"/>
    </location>
</feature>
<evidence type="ECO:0000256" key="3">
    <source>
        <dbReference type="ARBA" id="ARBA00022475"/>
    </source>
</evidence>
<dbReference type="GO" id="GO:1904680">
    <property type="term" value="F:peptide transmembrane transporter activity"/>
    <property type="evidence" value="ECO:0007669"/>
    <property type="project" value="InterPro"/>
</dbReference>
<evidence type="ECO:0000256" key="7">
    <source>
        <dbReference type="ARBA" id="ARBA00023136"/>
    </source>
</evidence>
<feature type="transmembrane region" description="Helical" evidence="9">
    <location>
        <begin position="99"/>
        <end position="116"/>
    </location>
</feature>
<feature type="transmembrane region" description="Helical" evidence="9">
    <location>
        <begin position="367"/>
        <end position="390"/>
    </location>
</feature>
<evidence type="ECO:0000256" key="9">
    <source>
        <dbReference type="SAM" id="Phobius"/>
    </source>
</evidence>
<dbReference type="PANTHER" id="PTHR23517">
    <property type="entry name" value="RESISTANCE PROTEIN MDTM, PUTATIVE-RELATED-RELATED"/>
    <property type="match status" value="1"/>
</dbReference>
<keyword evidence="3" id="KW-1003">Cell membrane</keyword>
<feature type="transmembrane region" description="Helical" evidence="9">
    <location>
        <begin position="21"/>
        <end position="41"/>
    </location>
</feature>
<dbReference type="Pfam" id="PF00854">
    <property type="entry name" value="PTR2"/>
    <property type="match status" value="2"/>
</dbReference>
<comment type="subcellular location">
    <subcellularLocation>
        <location evidence="1">Cell membrane</location>
        <topology evidence="1">Multi-pass membrane protein</topology>
    </subcellularLocation>
    <subcellularLocation>
        <location evidence="8">Membrane</location>
        <topology evidence="8">Multi-pass membrane protein</topology>
    </subcellularLocation>
</comment>
<feature type="transmembrane region" description="Helical" evidence="9">
    <location>
        <begin position="268"/>
        <end position="288"/>
    </location>
</feature>
<evidence type="ECO:0000256" key="1">
    <source>
        <dbReference type="ARBA" id="ARBA00004651"/>
    </source>
</evidence>
<feature type="transmembrane region" description="Helical" evidence="9">
    <location>
        <begin position="169"/>
        <end position="188"/>
    </location>
</feature>
<dbReference type="GO" id="GO:0006857">
    <property type="term" value="P:oligopeptide transport"/>
    <property type="evidence" value="ECO:0007669"/>
    <property type="project" value="InterPro"/>
</dbReference>
<keyword evidence="5" id="KW-0571">Peptide transport</keyword>
<dbReference type="Proteomes" id="UP000886111">
    <property type="component" value="Unassembled WGS sequence"/>
</dbReference>
<keyword evidence="7 9" id="KW-0472">Membrane</keyword>
<comment type="similarity">
    <text evidence="8">Belongs to the major facilitator superfamily. Proton-dependent oligopeptide transporter (POT/PTR) (TC 2.A.17) family.</text>
</comment>
<dbReference type="InterPro" id="IPR000109">
    <property type="entry name" value="POT_fam"/>
</dbReference>
<sequence>MFKNHPKGLMTLFFTEMWERFGFYTMLAVFTLYMDEVFGWSDAYKGQVYGIYLAFVYFTPIAGGWIADKFLGYRNTIKIGALVLGLGYLLLAFSNPSRIWLFFLALAVIIIGNGLFKANISVLVGNLYPLGSPYKDAGYNIFYMGINLGAFLAPLAATALHKYFGTYQSAFAAAALGMLFSFIVFEIWKSNYMHADHASAASKADASTREEKLDPAIEKERIFALLTIFAIVIFFWMSFHQNGFALTLFAQRSIIKHEWLKPETYATFNPLFILILTPFIVTFWGWLNKKGKEPSTPAKIGWGMFISALAMVIMIIASAMGGDADANNMSPFWLISTYFVITIGELCLSPMGLSFVSKVAPQRMRGLMMGGWFGATAIGNYLSGFIGGFYNTLTHTQFFTILT</sequence>
<dbReference type="Gene3D" id="1.20.1250.20">
    <property type="entry name" value="MFS general substrate transporter like domains"/>
    <property type="match status" value="2"/>
</dbReference>
<dbReference type="AlphaFoldDB" id="A0A7V5H2L6"/>
<feature type="transmembrane region" description="Helical" evidence="9">
    <location>
        <begin position="137"/>
        <end position="157"/>
    </location>
</feature>
<dbReference type="InterPro" id="IPR005279">
    <property type="entry name" value="Dipep/tripep_permease"/>
</dbReference>